<dbReference type="AlphaFoldDB" id="A0A3B5AWD4"/>
<dbReference type="GeneTree" id="ENSGT00940000154716"/>
<feature type="domain" description="RRM" evidence="10">
    <location>
        <begin position="320"/>
        <end position="398"/>
    </location>
</feature>
<proteinExistence type="inferred from homology"/>
<evidence type="ECO:0000256" key="1">
    <source>
        <dbReference type="ARBA" id="ARBA00004123"/>
    </source>
</evidence>
<evidence type="ECO:0000256" key="2">
    <source>
        <dbReference type="ARBA" id="ARBA00004496"/>
    </source>
</evidence>
<dbReference type="FunFam" id="3.30.70.330:FF:000148">
    <property type="entry name" value="Putative CUGBP Elav-like family member 3"/>
    <property type="match status" value="1"/>
</dbReference>
<evidence type="ECO:0000256" key="9">
    <source>
        <dbReference type="PROSITE-ProRule" id="PRU00176"/>
    </source>
</evidence>
<dbReference type="PROSITE" id="PS50102">
    <property type="entry name" value="RRM"/>
    <property type="match status" value="3"/>
</dbReference>
<evidence type="ECO:0000256" key="8">
    <source>
        <dbReference type="ARBA" id="ARBA00023242"/>
    </source>
</evidence>
<evidence type="ECO:0000256" key="3">
    <source>
        <dbReference type="ARBA" id="ARBA00009621"/>
    </source>
</evidence>
<evidence type="ECO:0000256" key="4">
    <source>
        <dbReference type="ARBA" id="ARBA00022490"/>
    </source>
</evidence>
<dbReference type="FunFam" id="3.30.70.330:FF:000010">
    <property type="entry name" value="CUGBP Elav-like family member 4 isoform 3"/>
    <property type="match status" value="1"/>
</dbReference>
<keyword evidence="7 9" id="KW-0694">RNA-binding</keyword>
<dbReference type="CDD" id="cd12635">
    <property type="entry name" value="RRM2_CELF3_4_5_6"/>
    <property type="match status" value="1"/>
</dbReference>
<sequence length="405" mass="44458">MKEADAIKLFVGQIPRNLEEKDLKPIFEQFGKIYELTVIKDKYTGMHKGCAFLTYCARESALKAQSALHEQKTLPGMNRPIQVKPADSEGRGEDRKLFVGMLGKQQSDEDVRRLFEPFGSIDECTVLRGPDGTSKGCAFVKFQGHAEAQAAINSLHGSRTMPGASSSLVVKFADTEKERGLRRMQQVASQLGIFSPMTLNFPAYNAYTQALVQQQALVAQSAYLSPVATVAAVQMQQMAALNANGIIATPITPITPSSAQSPAAALDPLQQAYAGMQHYTAAYPAAYGLVGQPFPQQPTLVAQQHQQPQQQQQREGPEGCNIFIYHLPQEFSDSEMLQMFLPFGNVISAKVFVDRATNQSKCFGFVSFDNPASAQAAIQAMNGFQIGMKRLKVQLKRPKDANRPY</sequence>
<keyword evidence="4" id="KW-0963">Cytoplasm</keyword>
<organism evidence="11">
    <name type="scientific">Stegastes partitus</name>
    <name type="common">bicolor damselfish</name>
    <dbReference type="NCBI Taxonomy" id="144197"/>
    <lineage>
        <taxon>Eukaryota</taxon>
        <taxon>Metazoa</taxon>
        <taxon>Chordata</taxon>
        <taxon>Craniata</taxon>
        <taxon>Vertebrata</taxon>
        <taxon>Euteleostomi</taxon>
        <taxon>Actinopterygii</taxon>
        <taxon>Neopterygii</taxon>
        <taxon>Teleostei</taxon>
        <taxon>Neoteleostei</taxon>
        <taxon>Acanthomorphata</taxon>
        <taxon>Ovalentaria</taxon>
        <taxon>Pomacentridae</taxon>
        <taxon>Stegastes</taxon>
    </lineage>
</organism>
<dbReference type="CDD" id="cd12639">
    <property type="entry name" value="RRM3_CELF3_4_5_6"/>
    <property type="match status" value="1"/>
</dbReference>
<keyword evidence="8" id="KW-0539">Nucleus</keyword>
<dbReference type="InterPro" id="IPR012677">
    <property type="entry name" value="Nucleotide-bd_a/b_plait_sf"/>
</dbReference>
<comment type="subcellular location">
    <subcellularLocation>
        <location evidence="2">Cytoplasm</location>
    </subcellularLocation>
    <subcellularLocation>
        <location evidence="1">Nucleus</location>
    </subcellularLocation>
</comment>
<dbReference type="GO" id="GO:0006397">
    <property type="term" value="P:mRNA processing"/>
    <property type="evidence" value="ECO:0007669"/>
    <property type="project" value="UniProtKB-KW"/>
</dbReference>
<dbReference type="SUPFAM" id="SSF54928">
    <property type="entry name" value="RNA-binding domain, RBD"/>
    <property type="match status" value="2"/>
</dbReference>
<gene>
    <name evidence="11" type="primary">CELF3</name>
</gene>
<dbReference type="InterPro" id="IPR000504">
    <property type="entry name" value="RRM_dom"/>
</dbReference>
<feature type="domain" description="RRM" evidence="10">
    <location>
        <begin position="95"/>
        <end position="175"/>
    </location>
</feature>
<dbReference type="SMART" id="SM00360">
    <property type="entry name" value="RRM"/>
    <property type="match status" value="3"/>
</dbReference>
<evidence type="ECO:0000256" key="5">
    <source>
        <dbReference type="ARBA" id="ARBA00022664"/>
    </source>
</evidence>
<dbReference type="GO" id="GO:0003723">
    <property type="term" value="F:RNA binding"/>
    <property type="evidence" value="ECO:0007669"/>
    <property type="project" value="UniProtKB-UniRule"/>
</dbReference>
<comment type="similarity">
    <text evidence="3">Belongs to the CELF/BRUNOL family.</text>
</comment>
<dbReference type="FunFam" id="3.30.70.330:FF:000007">
    <property type="entry name" value="CUGBP Elav-like family member 4 isoform 3"/>
    <property type="match status" value="1"/>
</dbReference>
<dbReference type="InterPro" id="IPR035979">
    <property type="entry name" value="RBD_domain_sf"/>
</dbReference>
<keyword evidence="6" id="KW-0677">Repeat</keyword>
<evidence type="ECO:0000256" key="7">
    <source>
        <dbReference type="ARBA" id="ARBA00022884"/>
    </source>
</evidence>
<dbReference type="PANTHER" id="PTHR24012">
    <property type="entry name" value="RNA BINDING PROTEIN"/>
    <property type="match status" value="1"/>
</dbReference>
<dbReference type="GO" id="GO:0005737">
    <property type="term" value="C:cytoplasm"/>
    <property type="evidence" value="ECO:0007669"/>
    <property type="project" value="UniProtKB-SubCell"/>
</dbReference>
<evidence type="ECO:0000256" key="6">
    <source>
        <dbReference type="ARBA" id="ARBA00022737"/>
    </source>
</evidence>
<evidence type="ECO:0000259" key="10">
    <source>
        <dbReference type="PROSITE" id="PS50102"/>
    </source>
</evidence>
<dbReference type="GO" id="GO:0005634">
    <property type="term" value="C:nucleus"/>
    <property type="evidence" value="ECO:0007669"/>
    <property type="project" value="UniProtKB-SubCell"/>
</dbReference>
<feature type="domain" description="RRM" evidence="10">
    <location>
        <begin position="7"/>
        <end position="88"/>
    </location>
</feature>
<reference evidence="11" key="1">
    <citation type="submission" date="2023-09" db="UniProtKB">
        <authorList>
            <consortium name="Ensembl"/>
        </authorList>
    </citation>
    <scope>IDENTIFICATION</scope>
</reference>
<dbReference type="Ensembl" id="ENSSPAT00000025642.1">
    <property type="protein sequence ID" value="ENSSPAP00000025225.1"/>
    <property type="gene ID" value="ENSSPAG00000019028.1"/>
</dbReference>
<evidence type="ECO:0000313" key="11">
    <source>
        <dbReference type="Ensembl" id="ENSSPAP00000025225.1"/>
    </source>
</evidence>
<accession>A0A3B5AWD4</accession>
<dbReference type="InterPro" id="IPR034648">
    <property type="entry name" value="CELF3/4/5/6_RRM1"/>
</dbReference>
<keyword evidence="5" id="KW-0507">mRNA processing</keyword>
<dbReference type="CDD" id="cd12632">
    <property type="entry name" value="RRM1_CELF3_4_5_6"/>
    <property type="match status" value="1"/>
</dbReference>
<name>A0A3B5AWD4_9TELE</name>
<dbReference type="Pfam" id="PF00076">
    <property type="entry name" value="RRM_1"/>
    <property type="match status" value="3"/>
</dbReference>
<dbReference type="Gene3D" id="3.30.70.330">
    <property type="match status" value="3"/>
</dbReference>
<protein>
    <submittedName>
        <fullName evidence="11">CUGBP Elav-like family member 3</fullName>
    </submittedName>
</protein>